<evidence type="ECO:0008006" key="3">
    <source>
        <dbReference type="Google" id="ProtNLM"/>
    </source>
</evidence>
<dbReference type="RefSeq" id="WP_343353541.1">
    <property type="nucleotide sequence ID" value="NZ_CP145316.1"/>
</dbReference>
<dbReference type="InterPro" id="IPR029063">
    <property type="entry name" value="SAM-dependent_MTases_sf"/>
</dbReference>
<sequence>MIDCGAYDGDTCLEFVRYVPEYEKTYALEPDSKLVPQLIENTKHLRCEVIPKGASHTKEIIYFAEENSGTSRISENNGIALECDSIDNILKTNSMNMGGGIRTTLNL</sequence>
<dbReference type="Gene3D" id="3.40.50.150">
    <property type="entry name" value="Vaccinia Virus protein VP39"/>
    <property type="match status" value="1"/>
</dbReference>
<accession>A0ABZ3F7I1</accession>
<reference evidence="1 2" key="1">
    <citation type="submission" date="2024-02" db="EMBL/GenBank/DDBJ databases">
        <title>Genome and pathogenicity analysis of Helicobacter mastomyrinus isolated from mice.</title>
        <authorList>
            <person name="Zhu L."/>
        </authorList>
    </citation>
    <scope>NUCLEOTIDE SEQUENCE [LARGE SCALE GENOMIC DNA]</scope>
    <source>
        <strain evidence="1 2">Hm-17</strain>
    </source>
</reference>
<dbReference type="EMBL" id="CP145316">
    <property type="protein sequence ID" value="XAM18036.1"/>
    <property type="molecule type" value="Genomic_DNA"/>
</dbReference>
<organism evidence="1 2">
    <name type="scientific">Helicobacter mastomyrinus</name>
    <dbReference type="NCBI Taxonomy" id="287948"/>
    <lineage>
        <taxon>Bacteria</taxon>
        <taxon>Pseudomonadati</taxon>
        <taxon>Campylobacterota</taxon>
        <taxon>Epsilonproteobacteria</taxon>
        <taxon>Campylobacterales</taxon>
        <taxon>Helicobacteraceae</taxon>
        <taxon>Helicobacter</taxon>
    </lineage>
</organism>
<dbReference type="Proteomes" id="UP001434737">
    <property type="component" value="Chromosome"/>
</dbReference>
<proteinExistence type="predicted"/>
<gene>
    <name evidence="1" type="ORF">V3I05_10180</name>
</gene>
<evidence type="ECO:0000313" key="1">
    <source>
        <dbReference type="EMBL" id="XAM18036.1"/>
    </source>
</evidence>
<protein>
    <recommendedName>
        <fullName evidence="3">FkbM family methyltransferase</fullName>
    </recommendedName>
</protein>
<dbReference type="SUPFAM" id="SSF53335">
    <property type="entry name" value="S-adenosyl-L-methionine-dependent methyltransferases"/>
    <property type="match status" value="1"/>
</dbReference>
<evidence type="ECO:0000313" key="2">
    <source>
        <dbReference type="Proteomes" id="UP001434737"/>
    </source>
</evidence>
<name>A0ABZ3F7I1_9HELI</name>
<keyword evidence="2" id="KW-1185">Reference proteome</keyword>